<dbReference type="AlphaFoldDB" id="A0A4V0HBC6"/>
<dbReference type="Gene3D" id="3.40.50.720">
    <property type="entry name" value="NAD(P)-binding Rossmann-like Domain"/>
    <property type="match status" value="1"/>
</dbReference>
<evidence type="ECO:0000313" key="3">
    <source>
        <dbReference type="Proteomes" id="UP000306241"/>
    </source>
</evidence>
<evidence type="ECO:0000259" key="1">
    <source>
        <dbReference type="Pfam" id="PF05368"/>
    </source>
</evidence>
<sequence length="282" mass="31881">MGCKMKKIAITGVTGKLGGYLATRLAHIGIESRHLARRPQNAKVYDNAEIFQSFYDDSQITIQSLTGIEVLFMVSAREGRSRLDEHKAFLRAAQKAGVKHVIYTSFIDARSDSTFTLARDHASTEAYIKELGFSYTFLRDNFYQDIFLEMAEQSSLLRGPAGIGKVSAVLRSDVAAVALKILQNPENWVNQSLNLTGPQALTLEAMARLLSHYLGKEVTYYDETVEEAYEWCKQWPVEDWQYDAWVSTYTAIAKDELSQISNDIERVLGRPATSLEEYLKNR</sequence>
<dbReference type="Gene3D" id="3.90.25.10">
    <property type="entry name" value="UDP-galactose 4-epimerase, domain 1"/>
    <property type="match status" value="1"/>
</dbReference>
<feature type="domain" description="NmrA-like" evidence="1">
    <location>
        <begin position="6"/>
        <end position="229"/>
    </location>
</feature>
<dbReference type="InterPro" id="IPR008030">
    <property type="entry name" value="NmrA-like"/>
</dbReference>
<dbReference type="CDD" id="cd05269">
    <property type="entry name" value="TMR_SDR_a"/>
    <property type="match status" value="1"/>
</dbReference>
<protein>
    <submittedName>
        <fullName evidence="2">NmrA-like dehydrogenase/reductase</fullName>
        <ecNumber evidence="2">1.6.5.2</ecNumber>
    </submittedName>
</protein>
<evidence type="ECO:0000313" key="2">
    <source>
        <dbReference type="EMBL" id="VTT45656.1"/>
    </source>
</evidence>
<dbReference type="PANTHER" id="PTHR47129:SF1">
    <property type="entry name" value="NMRA-LIKE DOMAIN-CONTAINING PROTEIN"/>
    <property type="match status" value="1"/>
</dbReference>
<dbReference type="InterPro" id="IPR052718">
    <property type="entry name" value="NmrA-type_oxidoreductase"/>
</dbReference>
<organism evidence="2 3">
    <name type="scientific">Streptococcus porcinus</name>
    <dbReference type="NCBI Taxonomy" id="1340"/>
    <lineage>
        <taxon>Bacteria</taxon>
        <taxon>Bacillati</taxon>
        <taxon>Bacillota</taxon>
        <taxon>Bacilli</taxon>
        <taxon>Lactobacillales</taxon>
        <taxon>Streptococcaceae</taxon>
        <taxon>Streptococcus</taxon>
    </lineage>
</organism>
<proteinExistence type="predicted"/>
<dbReference type="EC" id="1.6.5.2" evidence="2"/>
<gene>
    <name evidence="2" type="primary">qorB</name>
    <name evidence="2" type="ORF">NCTC10924_01484</name>
</gene>
<dbReference type="Pfam" id="PF05368">
    <property type="entry name" value="NmrA"/>
    <property type="match status" value="1"/>
</dbReference>
<keyword evidence="2" id="KW-0560">Oxidoreductase</keyword>
<dbReference type="InterPro" id="IPR036291">
    <property type="entry name" value="NAD(P)-bd_dom_sf"/>
</dbReference>
<name>A0A4V0HBC6_STRPO</name>
<dbReference type="EMBL" id="LR594052">
    <property type="protein sequence ID" value="VTT45656.1"/>
    <property type="molecule type" value="Genomic_DNA"/>
</dbReference>
<accession>A0A4V0HBC6</accession>
<reference evidence="2 3" key="1">
    <citation type="submission" date="2019-05" db="EMBL/GenBank/DDBJ databases">
        <authorList>
            <consortium name="Pathogen Informatics"/>
        </authorList>
    </citation>
    <scope>NUCLEOTIDE SEQUENCE [LARGE SCALE GENOMIC DNA]</scope>
    <source>
        <strain evidence="2 3">NCTC10924</strain>
    </source>
</reference>
<dbReference type="PANTHER" id="PTHR47129">
    <property type="entry name" value="QUINONE OXIDOREDUCTASE 2"/>
    <property type="match status" value="1"/>
</dbReference>
<dbReference type="Proteomes" id="UP000306241">
    <property type="component" value="Chromosome"/>
</dbReference>
<dbReference type="SUPFAM" id="SSF51735">
    <property type="entry name" value="NAD(P)-binding Rossmann-fold domains"/>
    <property type="match status" value="1"/>
</dbReference>
<dbReference type="GO" id="GO:0003955">
    <property type="term" value="F:NAD(P)H dehydrogenase (quinone) activity"/>
    <property type="evidence" value="ECO:0007669"/>
    <property type="project" value="UniProtKB-EC"/>
</dbReference>